<proteinExistence type="predicted"/>
<organism evidence="1 2">
    <name type="scientific">Paenibacillus gyeongsangnamensis</name>
    <dbReference type="NCBI Taxonomy" id="3388067"/>
    <lineage>
        <taxon>Bacteria</taxon>
        <taxon>Bacillati</taxon>
        <taxon>Bacillota</taxon>
        <taxon>Bacilli</taxon>
        <taxon>Bacillales</taxon>
        <taxon>Paenibacillaceae</taxon>
        <taxon>Paenibacillus</taxon>
    </lineage>
</organism>
<protein>
    <submittedName>
        <fullName evidence="1">Uncharacterized protein</fullName>
    </submittedName>
</protein>
<comment type="caution">
    <text evidence="1">The sequence shown here is derived from an EMBL/GenBank/DDBJ whole genome shotgun (WGS) entry which is preliminary data.</text>
</comment>
<dbReference type="Proteomes" id="UP001527882">
    <property type="component" value="Unassembled WGS sequence"/>
</dbReference>
<evidence type="ECO:0000313" key="1">
    <source>
        <dbReference type="EMBL" id="MCZ8512248.1"/>
    </source>
</evidence>
<accession>A0ABT4Q606</accession>
<dbReference type="RefSeq" id="WP_269880664.1">
    <property type="nucleotide sequence ID" value="NZ_JAQAGZ010000004.1"/>
</dbReference>
<keyword evidence="2" id="KW-1185">Reference proteome</keyword>
<sequence>MKVVMKVRFIERDYFRHVMAANNELTEAQIEKVLNVADQPWADFTFTFFENGSTLIIDNDTDLEVSLRELKGAASEFYVKQKIRMIRSNLEAKILQSA</sequence>
<dbReference type="EMBL" id="JAQAGZ010000004">
    <property type="protein sequence ID" value="MCZ8512248.1"/>
    <property type="molecule type" value="Genomic_DNA"/>
</dbReference>
<gene>
    <name evidence="1" type="ORF">O9H85_07360</name>
</gene>
<evidence type="ECO:0000313" key="2">
    <source>
        <dbReference type="Proteomes" id="UP001527882"/>
    </source>
</evidence>
<reference evidence="1 2" key="1">
    <citation type="submission" date="2022-12" db="EMBL/GenBank/DDBJ databases">
        <title>Draft genome sequence of Paenibacillus sp. dW9.</title>
        <authorList>
            <person name="Choi E.-W."/>
            <person name="Kim D.-U."/>
        </authorList>
    </citation>
    <scope>NUCLEOTIDE SEQUENCE [LARGE SCALE GENOMIC DNA]</scope>
    <source>
        <strain evidence="2">dW9</strain>
    </source>
</reference>
<name>A0ABT4Q606_9BACL</name>